<proteinExistence type="predicted"/>
<reference evidence="1" key="2">
    <citation type="submission" date="2025-09" db="UniProtKB">
        <authorList>
            <consortium name="EnsemblPlants"/>
        </authorList>
    </citation>
    <scope>IDENTIFICATION</scope>
</reference>
<sequence>MVTVHGTANGTRDGAASRKMKHLFNPSERKSPTNMQFERHVARLESRQHQQQQRRCFITALFPDYFYHFPEPTSPVILLHFSVPEEPRSYPANQSRLLEERSTTSNSMSNSGFSENTSTKTRMDAWHTTRRKSKKKSKKHNRQRFRKPTDRSEITCAESNRSTPSVDMIDTCEGSTLSPKHVGDILFEETFSPSSSVKEASEKAPDSENDNEYNGCSVASVSSASYCDETEMSRPTTSCLELFGQYNSKNYRYLNNIPDSELMDSSQDPCYASRSGNCSDKTNTLLGSRNERGRSPCETGGFCSSSDGVDDSWLESSNCSSDICSENGSRGSDFHLVISRKRARKEKKMSMYCVAWYPVYRVPHGNFRASFLTYHSLGKLVPQSGGQHTSIVCPVVGLQGYNDKGEQWSELKCPDSLKPRGAEVVNEKLTALRRGALALARAVTPRGSEESSANHHPDYEFFLSRST</sequence>
<accession>A0ACD6AA54</accession>
<keyword evidence="2" id="KW-1185">Reference proteome</keyword>
<protein>
    <submittedName>
        <fullName evidence="1">Uncharacterized protein</fullName>
    </submittedName>
</protein>
<evidence type="ECO:0000313" key="1">
    <source>
        <dbReference type="EnsemblPlants" id="AVESA.00010b.r2.7DG1363490.1.CDS"/>
    </source>
</evidence>
<reference evidence="1" key="1">
    <citation type="submission" date="2021-05" db="EMBL/GenBank/DDBJ databases">
        <authorList>
            <person name="Scholz U."/>
            <person name="Mascher M."/>
            <person name="Fiebig A."/>
        </authorList>
    </citation>
    <scope>NUCLEOTIDE SEQUENCE [LARGE SCALE GENOMIC DNA]</scope>
</reference>
<evidence type="ECO:0000313" key="2">
    <source>
        <dbReference type="Proteomes" id="UP001732700"/>
    </source>
</evidence>
<organism evidence="1 2">
    <name type="scientific">Avena sativa</name>
    <name type="common">Oat</name>
    <dbReference type="NCBI Taxonomy" id="4498"/>
    <lineage>
        <taxon>Eukaryota</taxon>
        <taxon>Viridiplantae</taxon>
        <taxon>Streptophyta</taxon>
        <taxon>Embryophyta</taxon>
        <taxon>Tracheophyta</taxon>
        <taxon>Spermatophyta</taxon>
        <taxon>Magnoliopsida</taxon>
        <taxon>Liliopsida</taxon>
        <taxon>Poales</taxon>
        <taxon>Poaceae</taxon>
        <taxon>BOP clade</taxon>
        <taxon>Pooideae</taxon>
        <taxon>Poodae</taxon>
        <taxon>Poeae</taxon>
        <taxon>Poeae Chloroplast Group 1 (Aveneae type)</taxon>
        <taxon>Aveninae</taxon>
        <taxon>Avena</taxon>
    </lineage>
</organism>
<dbReference type="Proteomes" id="UP001732700">
    <property type="component" value="Chromosome 7D"/>
</dbReference>
<name>A0ACD6AA54_AVESA</name>
<dbReference type="EnsemblPlants" id="AVESA.00010b.r2.7DG1363490.1">
    <property type="protein sequence ID" value="AVESA.00010b.r2.7DG1363490.1.CDS"/>
    <property type="gene ID" value="AVESA.00010b.r2.7DG1363490"/>
</dbReference>